<sequence>MVRAEQTTRKTFNTNSFNVLQVHVPCKPWTGSGLKTRSSGQDLTLGHRTELVKTTSGIKDPNLNKGSWIINRIFGVKPSVIDIGVHSVSKILIDYIHNLQSVKVHNATVRILSFNRMSYAYAWLNIFLSNSQPTCRLVHDTVHLDPGCAKSFKCSLQLSTETFDTTSSNNYSTNWECFDTLSETLLNQHKTLKNSTSTFLNENGGVEEEFRGLFHFRHVIERFALSSFTVQFFPAAANPLLFQLKS</sequence>
<keyword evidence="2" id="KW-1185">Reference proteome</keyword>
<gene>
    <name evidence="1" type="ORF">LARSCL_LOCUS542</name>
</gene>
<reference evidence="1 2" key="1">
    <citation type="submission" date="2024-04" db="EMBL/GenBank/DDBJ databases">
        <authorList>
            <person name="Rising A."/>
            <person name="Reimegard J."/>
            <person name="Sonavane S."/>
            <person name="Akerstrom W."/>
            <person name="Nylinder S."/>
            <person name="Hedman E."/>
            <person name="Kallberg Y."/>
        </authorList>
    </citation>
    <scope>NUCLEOTIDE SEQUENCE [LARGE SCALE GENOMIC DNA]</scope>
</reference>
<evidence type="ECO:0000313" key="1">
    <source>
        <dbReference type="EMBL" id="CAL1261671.1"/>
    </source>
</evidence>
<dbReference type="AlphaFoldDB" id="A0AAV1YS25"/>
<comment type="caution">
    <text evidence="1">The sequence shown here is derived from an EMBL/GenBank/DDBJ whole genome shotgun (WGS) entry which is preliminary data.</text>
</comment>
<dbReference type="EMBL" id="CAXIEN010000003">
    <property type="protein sequence ID" value="CAL1261671.1"/>
    <property type="molecule type" value="Genomic_DNA"/>
</dbReference>
<dbReference type="Proteomes" id="UP001497382">
    <property type="component" value="Unassembled WGS sequence"/>
</dbReference>
<protein>
    <submittedName>
        <fullName evidence="1">Uncharacterized protein</fullName>
    </submittedName>
</protein>
<evidence type="ECO:0000313" key="2">
    <source>
        <dbReference type="Proteomes" id="UP001497382"/>
    </source>
</evidence>
<accession>A0AAV1YS25</accession>
<proteinExistence type="predicted"/>
<name>A0AAV1YS25_9ARAC</name>
<organism evidence="1 2">
    <name type="scientific">Larinioides sclopetarius</name>
    <dbReference type="NCBI Taxonomy" id="280406"/>
    <lineage>
        <taxon>Eukaryota</taxon>
        <taxon>Metazoa</taxon>
        <taxon>Ecdysozoa</taxon>
        <taxon>Arthropoda</taxon>
        <taxon>Chelicerata</taxon>
        <taxon>Arachnida</taxon>
        <taxon>Araneae</taxon>
        <taxon>Araneomorphae</taxon>
        <taxon>Entelegynae</taxon>
        <taxon>Araneoidea</taxon>
        <taxon>Araneidae</taxon>
        <taxon>Larinioides</taxon>
    </lineage>
</organism>